<dbReference type="AlphaFoldDB" id="A0A6J4NNQ5"/>
<feature type="transmembrane region" description="Helical" evidence="1">
    <location>
        <begin position="20"/>
        <end position="41"/>
    </location>
</feature>
<feature type="transmembrane region" description="Helical" evidence="1">
    <location>
        <begin position="160"/>
        <end position="181"/>
    </location>
</feature>
<gene>
    <name evidence="2" type="ORF">AVDCRST_MAG22-646</name>
</gene>
<keyword evidence="1" id="KW-0472">Membrane</keyword>
<keyword evidence="1" id="KW-1133">Transmembrane helix</keyword>
<keyword evidence="1" id="KW-0812">Transmembrane</keyword>
<name>A0A6J4NNQ5_9ACTN</name>
<reference evidence="2" key="1">
    <citation type="submission" date="2020-02" db="EMBL/GenBank/DDBJ databases">
        <authorList>
            <person name="Meier V. D."/>
        </authorList>
    </citation>
    <scope>NUCLEOTIDE SEQUENCE</scope>
    <source>
        <strain evidence="2">AVDCRST_MAG22</strain>
    </source>
</reference>
<dbReference type="EMBL" id="CADCUV010000031">
    <property type="protein sequence ID" value="CAA9391387.1"/>
    <property type="molecule type" value="Genomic_DNA"/>
</dbReference>
<feature type="transmembrane region" description="Helical" evidence="1">
    <location>
        <begin position="121"/>
        <end position="148"/>
    </location>
</feature>
<organism evidence="2">
    <name type="scientific">uncultured Rubrobacteraceae bacterium</name>
    <dbReference type="NCBI Taxonomy" id="349277"/>
    <lineage>
        <taxon>Bacteria</taxon>
        <taxon>Bacillati</taxon>
        <taxon>Actinomycetota</taxon>
        <taxon>Rubrobacteria</taxon>
        <taxon>Rubrobacterales</taxon>
        <taxon>Rubrobacteraceae</taxon>
        <taxon>environmental samples</taxon>
    </lineage>
</organism>
<feature type="transmembrane region" description="Helical" evidence="1">
    <location>
        <begin position="95"/>
        <end position="114"/>
    </location>
</feature>
<dbReference type="Pfam" id="PF12822">
    <property type="entry name" value="ECF_trnsprt"/>
    <property type="match status" value="1"/>
</dbReference>
<protein>
    <submittedName>
        <fullName evidence="2">Substrate-specific component PanT of predicted pantothenate ECF transporter</fullName>
    </submittedName>
</protein>
<dbReference type="Gene3D" id="1.10.1760.20">
    <property type="match status" value="1"/>
</dbReference>
<evidence type="ECO:0000256" key="1">
    <source>
        <dbReference type="SAM" id="Phobius"/>
    </source>
</evidence>
<evidence type="ECO:0000313" key="2">
    <source>
        <dbReference type="EMBL" id="CAA9391387.1"/>
    </source>
</evidence>
<proteinExistence type="predicted"/>
<sequence length="199" mass="20364">MTTGSGSRSRGSVFSLSVRQIVIAGILGGIAIFLGATRLGFIPVPNLAGNATILHVPVILGGALEGPVVGTIVGLIFGVFSFIQAEVPFFRNPLISILPRLLIGVVAWAVFVGLKNVSIDLAAAVSGVLGSLTNTVGVLGMAVLLGYLPLAAVVPIVPQALVEAALAAVVTVVVVRGVLLVRSGRTTASETDSDEERRY</sequence>
<dbReference type="GO" id="GO:0022857">
    <property type="term" value="F:transmembrane transporter activity"/>
    <property type="evidence" value="ECO:0007669"/>
    <property type="project" value="InterPro"/>
</dbReference>
<accession>A0A6J4NNQ5</accession>
<dbReference type="InterPro" id="IPR024529">
    <property type="entry name" value="ECF_trnsprt_substrate-spec"/>
</dbReference>
<feature type="transmembrane region" description="Helical" evidence="1">
    <location>
        <begin position="53"/>
        <end position="83"/>
    </location>
</feature>